<gene>
    <name evidence="1" type="ORF">LCGC14_3065440</name>
</gene>
<sequence length="39" mass="4197">IEQCMAEPIPAGTQVDNKQKWCAGKAHGIARTNTGKETI</sequence>
<dbReference type="EMBL" id="LAZR01065038">
    <property type="protein sequence ID" value="KKK56349.1"/>
    <property type="molecule type" value="Genomic_DNA"/>
</dbReference>
<comment type="caution">
    <text evidence="1">The sequence shown here is derived from an EMBL/GenBank/DDBJ whole genome shotgun (WGS) entry which is preliminary data.</text>
</comment>
<accession>A0A0F8YQG6</accession>
<dbReference type="AlphaFoldDB" id="A0A0F8YQG6"/>
<reference evidence="1" key="1">
    <citation type="journal article" date="2015" name="Nature">
        <title>Complex archaea that bridge the gap between prokaryotes and eukaryotes.</title>
        <authorList>
            <person name="Spang A."/>
            <person name="Saw J.H."/>
            <person name="Jorgensen S.L."/>
            <person name="Zaremba-Niedzwiedzka K."/>
            <person name="Martijn J."/>
            <person name="Lind A.E."/>
            <person name="van Eijk R."/>
            <person name="Schleper C."/>
            <person name="Guy L."/>
            <person name="Ettema T.J."/>
        </authorList>
    </citation>
    <scope>NUCLEOTIDE SEQUENCE</scope>
</reference>
<protein>
    <submittedName>
        <fullName evidence="1">Uncharacterized protein</fullName>
    </submittedName>
</protein>
<proteinExistence type="predicted"/>
<evidence type="ECO:0000313" key="1">
    <source>
        <dbReference type="EMBL" id="KKK56349.1"/>
    </source>
</evidence>
<name>A0A0F8YQG6_9ZZZZ</name>
<feature type="non-terminal residue" evidence="1">
    <location>
        <position position="1"/>
    </location>
</feature>
<organism evidence="1">
    <name type="scientific">marine sediment metagenome</name>
    <dbReference type="NCBI Taxonomy" id="412755"/>
    <lineage>
        <taxon>unclassified sequences</taxon>
        <taxon>metagenomes</taxon>
        <taxon>ecological metagenomes</taxon>
    </lineage>
</organism>